<dbReference type="SUPFAM" id="SSF46785">
    <property type="entry name" value="Winged helix' DNA-binding domain"/>
    <property type="match status" value="1"/>
</dbReference>
<evidence type="ECO:0000259" key="1">
    <source>
        <dbReference type="Pfam" id="PF01726"/>
    </source>
</evidence>
<sequence>MNQMSTEALSKRQSQIYDSIVAHVNEYGFAPTVRELCKLTGLASTSSIVMHLKALETKGYIKRYPTQPRAITILQ</sequence>
<organism evidence="2 3">
    <name type="scientific">Eubacterium ventriosum</name>
    <dbReference type="NCBI Taxonomy" id="39496"/>
    <lineage>
        <taxon>Bacteria</taxon>
        <taxon>Bacillati</taxon>
        <taxon>Bacillota</taxon>
        <taxon>Clostridia</taxon>
        <taxon>Eubacteriales</taxon>
        <taxon>Eubacteriaceae</taxon>
        <taxon>Eubacterium</taxon>
    </lineage>
</organism>
<dbReference type="AlphaFoldDB" id="A0A413R8V7"/>
<accession>A0A413R8V7</accession>
<keyword evidence="3" id="KW-1185">Reference proteome</keyword>
<dbReference type="InterPro" id="IPR036390">
    <property type="entry name" value="WH_DNA-bd_sf"/>
</dbReference>
<dbReference type="GO" id="GO:0006508">
    <property type="term" value="P:proteolysis"/>
    <property type="evidence" value="ECO:0007669"/>
    <property type="project" value="InterPro"/>
</dbReference>
<reference evidence="2 3" key="1">
    <citation type="submission" date="2018-08" db="EMBL/GenBank/DDBJ databases">
        <title>A genome reference for cultivated species of the human gut microbiota.</title>
        <authorList>
            <person name="Zou Y."/>
            <person name="Xue W."/>
            <person name="Luo G."/>
        </authorList>
    </citation>
    <scope>NUCLEOTIDE SEQUENCE [LARGE SCALE GENOMIC DNA]</scope>
    <source>
        <strain evidence="2 3">AM44-11BH</strain>
    </source>
</reference>
<dbReference type="Pfam" id="PF01726">
    <property type="entry name" value="LexA_DNA_bind"/>
    <property type="match status" value="1"/>
</dbReference>
<dbReference type="GO" id="GO:0004252">
    <property type="term" value="F:serine-type endopeptidase activity"/>
    <property type="evidence" value="ECO:0007669"/>
    <property type="project" value="InterPro"/>
</dbReference>
<dbReference type="InterPro" id="IPR036388">
    <property type="entry name" value="WH-like_DNA-bd_sf"/>
</dbReference>
<evidence type="ECO:0000313" key="2">
    <source>
        <dbReference type="EMBL" id="RHA18721.1"/>
    </source>
</evidence>
<comment type="caution">
    <text evidence="2">The sequence shown here is derived from an EMBL/GenBank/DDBJ whole genome shotgun (WGS) entry which is preliminary data.</text>
</comment>
<protein>
    <submittedName>
        <fullName evidence="2">LexA repressor</fullName>
    </submittedName>
</protein>
<dbReference type="InterPro" id="IPR006199">
    <property type="entry name" value="LexA_DNA-bd_dom"/>
</dbReference>
<evidence type="ECO:0000313" key="3">
    <source>
        <dbReference type="Proteomes" id="UP000284779"/>
    </source>
</evidence>
<feature type="domain" description="LexA repressor DNA-binding" evidence="1">
    <location>
        <begin position="7"/>
        <end position="70"/>
    </location>
</feature>
<dbReference type="PANTHER" id="PTHR33516">
    <property type="entry name" value="LEXA REPRESSOR"/>
    <property type="match status" value="1"/>
</dbReference>
<dbReference type="Proteomes" id="UP000284779">
    <property type="component" value="Unassembled WGS sequence"/>
</dbReference>
<dbReference type="EMBL" id="QSFD01000005">
    <property type="protein sequence ID" value="RHA18721.1"/>
    <property type="molecule type" value="Genomic_DNA"/>
</dbReference>
<dbReference type="PANTHER" id="PTHR33516:SF2">
    <property type="entry name" value="LEXA REPRESSOR-RELATED"/>
    <property type="match status" value="1"/>
</dbReference>
<dbReference type="InterPro" id="IPR050077">
    <property type="entry name" value="LexA_repressor"/>
</dbReference>
<proteinExistence type="predicted"/>
<gene>
    <name evidence="2" type="ORF">DW944_06525</name>
</gene>
<dbReference type="Gene3D" id="1.10.10.10">
    <property type="entry name" value="Winged helix-like DNA-binding domain superfamily/Winged helix DNA-binding domain"/>
    <property type="match status" value="1"/>
</dbReference>
<name>A0A413R8V7_9FIRM</name>